<comment type="caution">
    <text evidence="11">The sequence shown here is derived from an EMBL/GenBank/DDBJ whole genome shotgun (WGS) entry which is preliminary data.</text>
</comment>
<evidence type="ECO:0000256" key="6">
    <source>
        <dbReference type="NCBIfam" id="TIGR01068"/>
    </source>
</evidence>
<feature type="domain" description="Thioredoxin" evidence="10">
    <location>
        <begin position="1"/>
        <end position="104"/>
    </location>
</feature>
<accession>A0A9D1M3E6</accession>
<feature type="site" description="Contributes to redox potential value" evidence="8">
    <location>
        <position position="31"/>
    </location>
</feature>
<keyword evidence="5 9" id="KW-0676">Redox-active center</keyword>
<dbReference type="PIRSF" id="PIRSF000077">
    <property type="entry name" value="Thioredoxin"/>
    <property type="match status" value="1"/>
</dbReference>
<sequence>MKQISDSQFETEVLKANGLVLVDFWAEWCGPCRQLGPILEEVSKEMGDKVEICKMNVDESPNTAAQYGIRSIPTMFLFKDGKQIDTKVGLNSQASLVSWLNSHL</sequence>
<dbReference type="Pfam" id="PF00085">
    <property type="entry name" value="Thioredoxin"/>
    <property type="match status" value="1"/>
</dbReference>
<evidence type="ECO:0000313" key="11">
    <source>
        <dbReference type="EMBL" id="HIU52951.1"/>
    </source>
</evidence>
<evidence type="ECO:0000259" key="10">
    <source>
        <dbReference type="PROSITE" id="PS51352"/>
    </source>
</evidence>
<keyword evidence="2" id="KW-0813">Transport</keyword>
<keyword evidence="4 9" id="KW-1015">Disulfide bond</keyword>
<dbReference type="PROSITE" id="PS51352">
    <property type="entry name" value="THIOREDOXIN_2"/>
    <property type="match status" value="1"/>
</dbReference>
<feature type="site" description="Deprotonates C-terminal active site Cys" evidence="8">
    <location>
        <position position="23"/>
    </location>
</feature>
<dbReference type="PRINTS" id="PR00421">
    <property type="entry name" value="THIOREDOXIN"/>
</dbReference>
<dbReference type="Gene3D" id="3.40.30.10">
    <property type="entry name" value="Glutaredoxin"/>
    <property type="match status" value="1"/>
</dbReference>
<dbReference type="PANTHER" id="PTHR45663">
    <property type="entry name" value="GEO12009P1"/>
    <property type="match status" value="1"/>
</dbReference>
<dbReference type="AlphaFoldDB" id="A0A9D1M3E6"/>
<evidence type="ECO:0000256" key="1">
    <source>
        <dbReference type="ARBA" id="ARBA00008987"/>
    </source>
</evidence>
<dbReference type="Proteomes" id="UP000824107">
    <property type="component" value="Unassembled WGS sequence"/>
</dbReference>
<proteinExistence type="inferred from homology"/>
<feature type="site" description="Contributes to redox potential value" evidence="8">
    <location>
        <position position="30"/>
    </location>
</feature>
<dbReference type="InterPro" id="IPR013766">
    <property type="entry name" value="Thioredoxin_domain"/>
</dbReference>
<evidence type="ECO:0000256" key="3">
    <source>
        <dbReference type="ARBA" id="ARBA00022982"/>
    </source>
</evidence>
<evidence type="ECO:0000256" key="9">
    <source>
        <dbReference type="PIRSR" id="PIRSR000077-4"/>
    </source>
</evidence>
<evidence type="ECO:0000313" key="12">
    <source>
        <dbReference type="Proteomes" id="UP000824107"/>
    </source>
</evidence>
<gene>
    <name evidence="11" type="primary">trxA</name>
    <name evidence="11" type="ORF">IAD20_02600</name>
</gene>
<organism evidence="11 12">
    <name type="scientific">Candidatus Scatocola faecipullorum</name>
    <dbReference type="NCBI Taxonomy" id="2840917"/>
    <lineage>
        <taxon>Bacteria</taxon>
        <taxon>Pseudomonadati</taxon>
        <taxon>Pseudomonadota</taxon>
        <taxon>Alphaproteobacteria</taxon>
        <taxon>Rhodospirillales</taxon>
        <taxon>Rhodospirillaceae</taxon>
        <taxon>Rhodospirillaceae incertae sedis</taxon>
        <taxon>Candidatus Scatocola</taxon>
    </lineage>
</organism>
<dbReference type="GO" id="GO:0015035">
    <property type="term" value="F:protein-disulfide reductase activity"/>
    <property type="evidence" value="ECO:0007669"/>
    <property type="project" value="UniProtKB-UniRule"/>
</dbReference>
<evidence type="ECO:0000256" key="5">
    <source>
        <dbReference type="ARBA" id="ARBA00023284"/>
    </source>
</evidence>
<reference evidence="11" key="2">
    <citation type="journal article" date="2021" name="PeerJ">
        <title>Extensive microbial diversity within the chicken gut microbiome revealed by metagenomics and culture.</title>
        <authorList>
            <person name="Gilroy R."/>
            <person name="Ravi A."/>
            <person name="Getino M."/>
            <person name="Pursley I."/>
            <person name="Horton D.L."/>
            <person name="Alikhan N.F."/>
            <person name="Baker D."/>
            <person name="Gharbi K."/>
            <person name="Hall N."/>
            <person name="Watson M."/>
            <person name="Adriaenssens E.M."/>
            <person name="Foster-Nyarko E."/>
            <person name="Jarju S."/>
            <person name="Secka A."/>
            <person name="Antonio M."/>
            <person name="Oren A."/>
            <person name="Chaudhuri R.R."/>
            <person name="La Ragione R."/>
            <person name="Hildebrand F."/>
            <person name="Pallen M.J."/>
        </authorList>
    </citation>
    <scope>NUCLEOTIDE SEQUENCE</scope>
    <source>
        <strain evidence="11">ChiW3-316</strain>
    </source>
</reference>
<evidence type="ECO:0000256" key="2">
    <source>
        <dbReference type="ARBA" id="ARBA00022448"/>
    </source>
</evidence>
<dbReference type="FunFam" id="3.40.30.10:FF:000001">
    <property type="entry name" value="Thioredoxin"/>
    <property type="match status" value="1"/>
</dbReference>
<dbReference type="InterPro" id="IPR005746">
    <property type="entry name" value="Thioredoxin"/>
</dbReference>
<dbReference type="SUPFAM" id="SSF52833">
    <property type="entry name" value="Thioredoxin-like"/>
    <property type="match status" value="1"/>
</dbReference>
<evidence type="ECO:0000256" key="8">
    <source>
        <dbReference type="PIRSR" id="PIRSR000077-1"/>
    </source>
</evidence>
<evidence type="ECO:0000256" key="7">
    <source>
        <dbReference type="PIRNR" id="PIRNR000077"/>
    </source>
</evidence>
<feature type="disulfide bond" description="Redox-active" evidence="9">
    <location>
        <begin position="29"/>
        <end position="32"/>
    </location>
</feature>
<dbReference type="EMBL" id="DVNC01000021">
    <property type="protein sequence ID" value="HIU52951.1"/>
    <property type="molecule type" value="Genomic_DNA"/>
</dbReference>
<dbReference type="PANTHER" id="PTHR45663:SF11">
    <property type="entry name" value="GEO12009P1"/>
    <property type="match status" value="1"/>
</dbReference>
<dbReference type="GO" id="GO:0005737">
    <property type="term" value="C:cytoplasm"/>
    <property type="evidence" value="ECO:0007669"/>
    <property type="project" value="TreeGrafter"/>
</dbReference>
<dbReference type="InterPro" id="IPR017937">
    <property type="entry name" value="Thioredoxin_CS"/>
</dbReference>
<dbReference type="NCBIfam" id="TIGR01068">
    <property type="entry name" value="thioredoxin"/>
    <property type="match status" value="1"/>
</dbReference>
<name>A0A9D1M3E6_9PROT</name>
<feature type="active site" description="Nucleophile" evidence="8">
    <location>
        <position position="32"/>
    </location>
</feature>
<keyword evidence="3" id="KW-0249">Electron transport</keyword>
<evidence type="ECO:0000256" key="4">
    <source>
        <dbReference type="ARBA" id="ARBA00023157"/>
    </source>
</evidence>
<dbReference type="InterPro" id="IPR036249">
    <property type="entry name" value="Thioredoxin-like_sf"/>
</dbReference>
<dbReference type="PROSITE" id="PS00194">
    <property type="entry name" value="THIOREDOXIN_1"/>
    <property type="match status" value="1"/>
</dbReference>
<comment type="similarity">
    <text evidence="1 7">Belongs to the thioredoxin family.</text>
</comment>
<protein>
    <recommendedName>
        <fullName evidence="6 7">Thioredoxin</fullName>
    </recommendedName>
</protein>
<dbReference type="CDD" id="cd02947">
    <property type="entry name" value="TRX_family"/>
    <property type="match status" value="1"/>
</dbReference>
<reference evidence="11" key="1">
    <citation type="submission" date="2020-10" db="EMBL/GenBank/DDBJ databases">
        <authorList>
            <person name="Gilroy R."/>
        </authorList>
    </citation>
    <scope>NUCLEOTIDE SEQUENCE</scope>
    <source>
        <strain evidence="11">ChiW3-316</strain>
    </source>
</reference>
<feature type="active site" description="Nucleophile" evidence="8">
    <location>
        <position position="29"/>
    </location>
</feature>